<accession>A0A0V8JEC5</accession>
<sequence length="507" mass="58887">MFEKAIVIAGENGLNRLIKWVHVMEVTQIGNLLNGNELILSTGMAWKNDEAAFLSLVQELIEHNVSGLCIELGTHLKEVPAKVMDLADKHGFPIIVFQEEVRFIDITQDLHTYLIQQHFQMISELEAFSQELNRLLLGSDPQALILNHLHETVKSQVIFKCGQQKELCVPVLQEQEKNEFFHKIKSNKEEGKQIRQPIQALDHQLAELILFSENRPFTELDVLLADRTATALANQLLREMYAAEKRRAEENSWMQEWLEGRHREDEIEKHLSLLGMKGKHQGAAVFCVELQQWEAGLSENQYPYIQIIVRSAFEPLGFYILPYSKREQLIFIMINLKEKPTMKERLLQGIRQARQNQKLPAVHMTAGKLVSQLNGMNKSYDTAQKALRLHRKLAEGKISPLYDELHMYRLISMIRERDELHDFVNDYLQPVIDHDARYQTRLLKTLKFYLMCNGSKQETAGHLFIVRQTLYHRIKQLEDLLGSDFMQPGKRQAIEFAAMAHEYLELE</sequence>
<dbReference type="Pfam" id="PF13556">
    <property type="entry name" value="HTH_30"/>
    <property type="match status" value="1"/>
</dbReference>
<dbReference type="Pfam" id="PF07905">
    <property type="entry name" value="PucR"/>
    <property type="match status" value="1"/>
</dbReference>
<feature type="domain" description="PucR C-terminal helix-turn-helix" evidence="3">
    <location>
        <begin position="442"/>
        <end position="498"/>
    </location>
</feature>
<dbReference type="EMBL" id="LNQN01000001">
    <property type="protein sequence ID" value="KSU85494.1"/>
    <property type="molecule type" value="Genomic_DNA"/>
</dbReference>
<dbReference type="Proteomes" id="UP000054099">
    <property type="component" value="Unassembled WGS sequence"/>
</dbReference>
<dbReference type="Gene3D" id="3.30.450.40">
    <property type="match status" value="1"/>
</dbReference>
<comment type="caution">
    <text evidence="5">The sequence shown here is derived from an EMBL/GenBank/DDBJ whole genome shotgun (WGS) entry which is preliminary data.</text>
</comment>
<evidence type="ECO:0000256" key="1">
    <source>
        <dbReference type="ARBA" id="ARBA00006754"/>
    </source>
</evidence>
<dbReference type="InterPro" id="IPR025736">
    <property type="entry name" value="PucR_C-HTH_dom"/>
</dbReference>
<keyword evidence="6" id="KW-1185">Reference proteome</keyword>
<protein>
    <recommendedName>
        <fullName evidence="7">PucR family transcriptional regulator</fullName>
    </recommendedName>
</protein>
<dbReference type="PANTHER" id="PTHR33744">
    <property type="entry name" value="CARBOHYDRATE DIACID REGULATOR"/>
    <property type="match status" value="1"/>
</dbReference>
<dbReference type="PANTHER" id="PTHR33744:SF1">
    <property type="entry name" value="DNA-BINDING TRANSCRIPTIONAL ACTIVATOR ADER"/>
    <property type="match status" value="1"/>
</dbReference>
<proteinExistence type="inferred from homology"/>
<dbReference type="InterPro" id="IPR041522">
    <property type="entry name" value="CdaR_GGDEF"/>
</dbReference>
<comment type="similarity">
    <text evidence="1">Belongs to the CdaR family.</text>
</comment>
<evidence type="ECO:0008006" key="7">
    <source>
        <dbReference type="Google" id="ProtNLM"/>
    </source>
</evidence>
<feature type="domain" description="Purine catabolism PurC-like" evidence="2">
    <location>
        <begin position="3"/>
        <end position="114"/>
    </location>
</feature>
<dbReference type="AlphaFoldDB" id="A0A0V8JEC5"/>
<dbReference type="InterPro" id="IPR051448">
    <property type="entry name" value="CdaR-like_regulators"/>
</dbReference>
<organism evidence="5 6">
    <name type="scientific">Fictibacillus enclensis</name>
    <dbReference type="NCBI Taxonomy" id="1017270"/>
    <lineage>
        <taxon>Bacteria</taxon>
        <taxon>Bacillati</taxon>
        <taxon>Bacillota</taxon>
        <taxon>Bacilli</taxon>
        <taxon>Bacillales</taxon>
        <taxon>Fictibacillaceae</taxon>
        <taxon>Fictibacillus</taxon>
    </lineage>
</organism>
<reference evidence="5 6" key="1">
    <citation type="journal article" date="2014" name="Antonie Van Leeuwenhoek">
        <title>Fictibacillus enclensis sp. nov., isolated from marine sediment.</title>
        <authorList>
            <person name="Dastager S.G."/>
            <person name="Mawlankar R."/>
            <person name="Srinivasan K."/>
            <person name="Tang S.K."/>
            <person name="Lee J.C."/>
            <person name="Ramana V.V."/>
            <person name="Shouche Y.S."/>
        </authorList>
    </citation>
    <scope>NUCLEOTIDE SEQUENCE [LARGE SCALE GENOMIC DNA]</scope>
    <source>
        <strain evidence="5 6">NIO-1003</strain>
    </source>
</reference>
<evidence type="ECO:0000313" key="5">
    <source>
        <dbReference type="EMBL" id="KSU85494.1"/>
    </source>
</evidence>
<dbReference type="InterPro" id="IPR012914">
    <property type="entry name" value="PucR_dom"/>
</dbReference>
<dbReference type="OrthoDB" id="143422at2"/>
<gene>
    <name evidence="5" type="ORF">AS030_08350</name>
</gene>
<evidence type="ECO:0000259" key="4">
    <source>
        <dbReference type="Pfam" id="PF17853"/>
    </source>
</evidence>
<evidence type="ECO:0000259" key="2">
    <source>
        <dbReference type="Pfam" id="PF07905"/>
    </source>
</evidence>
<feature type="domain" description="CdaR GGDEF-like" evidence="4">
    <location>
        <begin position="260"/>
        <end position="389"/>
    </location>
</feature>
<evidence type="ECO:0000259" key="3">
    <source>
        <dbReference type="Pfam" id="PF13556"/>
    </source>
</evidence>
<dbReference type="Pfam" id="PF17853">
    <property type="entry name" value="GGDEF_2"/>
    <property type="match status" value="1"/>
</dbReference>
<dbReference type="InterPro" id="IPR029016">
    <property type="entry name" value="GAF-like_dom_sf"/>
</dbReference>
<dbReference type="Gene3D" id="1.10.10.2840">
    <property type="entry name" value="PucR C-terminal helix-turn-helix domain"/>
    <property type="match status" value="1"/>
</dbReference>
<name>A0A0V8JEC5_9BACL</name>
<dbReference type="InterPro" id="IPR042070">
    <property type="entry name" value="PucR_C-HTH_sf"/>
</dbReference>
<evidence type="ECO:0000313" key="6">
    <source>
        <dbReference type="Proteomes" id="UP000054099"/>
    </source>
</evidence>